<accession>A0A173VI24</accession>
<organism evidence="1 2">
    <name type="scientific">Dorea longicatena</name>
    <dbReference type="NCBI Taxonomy" id="88431"/>
    <lineage>
        <taxon>Bacteria</taxon>
        <taxon>Bacillati</taxon>
        <taxon>Bacillota</taxon>
        <taxon>Clostridia</taxon>
        <taxon>Lachnospirales</taxon>
        <taxon>Lachnospiraceae</taxon>
        <taxon>Dorea</taxon>
    </lineage>
</organism>
<protein>
    <submittedName>
        <fullName evidence="1">Uncharacterized protein</fullName>
    </submittedName>
</protein>
<dbReference type="EMBL" id="CYXO01000030">
    <property type="protein sequence ID" value="CUN27099.1"/>
    <property type="molecule type" value="Genomic_DNA"/>
</dbReference>
<name>A0A173VI24_9FIRM</name>
<evidence type="ECO:0000313" key="1">
    <source>
        <dbReference type="EMBL" id="CUN27099.1"/>
    </source>
</evidence>
<dbReference type="Proteomes" id="UP000095597">
    <property type="component" value="Unassembled WGS sequence"/>
</dbReference>
<gene>
    <name evidence="1" type="ORF">ERS852573_03056</name>
</gene>
<reference evidence="1 2" key="1">
    <citation type="submission" date="2015-09" db="EMBL/GenBank/DDBJ databases">
        <authorList>
            <consortium name="Pathogen Informatics"/>
        </authorList>
    </citation>
    <scope>NUCLEOTIDE SEQUENCE [LARGE SCALE GENOMIC DNA]</scope>
    <source>
        <strain evidence="1 2">2789STDY5834961</strain>
    </source>
</reference>
<dbReference type="OrthoDB" id="2058336at2"/>
<dbReference type="AlphaFoldDB" id="A0A173VI24"/>
<dbReference type="RefSeq" id="WP_055215489.1">
    <property type="nucleotide sequence ID" value="NZ_CP094679.1"/>
</dbReference>
<evidence type="ECO:0000313" key="2">
    <source>
        <dbReference type="Proteomes" id="UP000095597"/>
    </source>
</evidence>
<proteinExistence type="predicted"/>
<sequence>MNNNDDKERWETFCKLYDKLSSKEEMRELFEEEIKCFSLYLSHVNQDYVYNATFLPQFKDDFWNFLCAFNKKYKIVEKLFDVAEKYYNVTLKIDRYWMMTVDEKGKIKKSTLSGVDYICEKEMMIECSILYNLKRYTFRRNEMIIFGDESLKKVHEDLKAFLEKHSSKDKEESKK</sequence>